<dbReference type="FunFam" id="1.10.1520.10:FF:000001">
    <property type="entry name" value="Ribonuclease 3"/>
    <property type="match status" value="1"/>
</dbReference>
<dbReference type="SUPFAM" id="SSF54768">
    <property type="entry name" value="dsRNA-binding domain-like"/>
    <property type="match status" value="1"/>
</dbReference>
<dbReference type="HAMAP" id="MF_00104">
    <property type="entry name" value="RNase_III"/>
    <property type="match status" value="1"/>
</dbReference>
<name>A0A6J4H6H6_9CHLR</name>
<keyword evidence="9" id="KW-0819">tRNA processing</keyword>
<evidence type="ECO:0000313" key="13">
    <source>
        <dbReference type="EMBL" id="CAA9215209.1"/>
    </source>
</evidence>
<dbReference type="PROSITE" id="PS00517">
    <property type="entry name" value="RNASE_3_1"/>
    <property type="match status" value="1"/>
</dbReference>
<dbReference type="GO" id="GO:0008033">
    <property type="term" value="P:tRNA processing"/>
    <property type="evidence" value="ECO:0007669"/>
    <property type="project" value="UniProtKB-KW"/>
</dbReference>
<dbReference type="GO" id="GO:0006397">
    <property type="term" value="P:mRNA processing"/>
    <property type="evidence" value="ECO:0007669"/>
    <property type="project" value="UniProtKB-UniRule"/>
</dbReference>
<keyword evidence="7 9" id="KW-0378">Hydrolase</keyword>
<keyword evidence="8 9" id="KW-0694">RNA-binding</keyword>
<sequence>MSTPNSPWARLERALGVTFRDPCLLQEALTHRSYAHEHPEEAVVTNERLEFLGDAIFQFLVADALFRHFPDAPEGRLTALRAALVSTESFAELGEELDLAQDVRSSRGEATLGGRGRASILAGCVEAIVAAVYHDIGLDAARRLVERLLAQRLERTLNEDVGVNVKGRLQEVIQAERGVTPRYRVVDRSGPVHAERFAIEVVAGDAVLGRGEGVGKREAEQSAARAALEELGLADRDQEVRSNPEQTRAERSHPARGEEGQP</sequence>
<feature type="binding site" evidence="9">
    <location>
        <position position="126"/>
    </location>
    <ligand>
        <name>Mg(2+)</name>
        <dbReference type="ChEBI" id="CHEBI:18420"/>
    </ligand>
</feature>
<feature type="region of interest" description="Disordered" evidence="10">
    <location>
        <begin position="230"/>
        <end position="262"/>
    </location>
</feature>
<comment type="cofactor">
    <cofactor evidence="9">
        <name>Mg(2+)</name>
        <dbReference type="ChEBI" id="CHEBI:18420"/>
    </cofactor>
</comment>
<keyword evidence="9" id="KW-0963">Cytoplasm</keyword>
<protein>
    <recommendedName>
        <fullName evidence="9">Ribonuclease 3</fullName>
        <ecNumber evidence="9">3.1.26.3</ecNumber>
    </recommendedName>
    <alternativeName>
        <fullName evidence="9">Ribonuclease III</fullName>
        <shortName evidence="9">RNase III</shortName>
    </alternativeName>
</protein>
<keyword evidence="5 9" id="KW-0540">Nuclease</keyword>
<dbReference type="InterPro" id="IPR011907">
    <property type="entry name" value="RNase_III"/>
</dbReference>
<feature type="active site" evidence="9">
    <location>
        <position position="54"/>
    </location>
</feature>
<comment type="caution">
    <text evidence="9">Lacks conserved residue(s) required for the propagation of feature annotation.</text>
</comment>
<dbReference type="Gene3D" id="1.10.1520.10">
    <property type="entry name" value="Ribonuclease III domain"/>
    <property type="match status" value="1"/>
</dbReference>
<evidence type="ECO:0000256" key="3">
    <source>
        <dbReference type="ARBA" id="ARBA00022552"/>
    </source>
</evidence>
<dbReference type="Gene3D" id="3.30.160.20">
    <property type="match status" value="1"/>
</dbReference>
<dbReference type="SMART" id="SM00535">
    <property type="entry name" value="RIBOc"/>
    <property type="match status" value="1"/>
</dbReference>
<evidence type="ECO:0000256" key="10">
    <source>
        <dbReference type="SAM" id="MobiDB-lite"/>
    </source>
</evidence>
<dbReference type="GO" id="GO:0046872">
    <property type="term" value="F:metal ion binding"/>
    <property type="evidence" value="ECO:0007669"/>
    <property type="project" value="UniProtKB-KW"/>
</dbReference>
<feature type="active site" evidence="9">
    <location>
        <position position="126"/>
    </location>
</feature>
<evidence type="ECO:0000259" key="11">
    <source>
        <dbReference type="PROSITE" id="PS50137"/>
    </source>
</evidence>
<evidence type="ECO:0000256" key="2">
    <source>
        <dbReference type="ARBA" id="ARBA00010183"/>
    </source>
</evidence>
<keyword evidence="9" id="KW-0479">Metal-binding</keyword>
<feature type="binding site" evidence="9">
    <location>
        <position position="50"/>
    </location>
    <ligand>
        <name>Mg(2+)</name>
        <dbReference type="ChEBI" id="CHEBI:18420"/>
    </ligand>
</feature>
<dbReference type="GO" id="GO:0005737">
    <property type="term" value="C:cytoplasm"/>
    <property type="evidence" value="ECO:0007669"/>
    <property type="project" value="UniProtKB-SubCell"/>
</dbReference>
<dbReference type="InterPro" id="IPR000999">
    <property type="entry name" value="RNase_III_dom"/>
</dbReference>
<dbReference type="InterPro" id="IPR014720">
    <property type="entry name" value="dsRBD_dom"/>
</dbReference>
<evidence type="ECO:0000256" key="5">
    <source>
        <dbReference type="ARBA" id="ARBA00022722"/>
    </source>
</evidence>
<dbReference type="PROSITE" id="PS50142">
    <property type="entry name" value="RNASE_3_2"/>
    <property type="match status" value="1"/>
</dbReference>
<dbReference type="SUPFAM" id="SSF69065">
    <property type="entry name" value="RNase III domain-like"/>
    <property type="match status" value="1"/>
</dbReference>
<evidence type="ECO:0000256" key="1">
    <source>
        <dbReference type="ARBA" id="ARBA00000109"/>
    </source>
</evidence>
<dbReference type="InterPro" id="IPR036389">
    <property type="entry name" value="RNase_III_sf"/>
</dbReference>
<dbReference type="PROSITE" id="PS50137">
    <property type="entry name" value="DS_RBD"/>
    <property type="match status" value="1"/>
</dbReference>
<dbReference type="CDD" id="cd00593">
    <property type="entry name" value="RIBOc"/>
    <property type="match status" value="1"/>
</dbReference>
<evidence type="ECO:0000256" key="4">
    <source>
        <dbReference type="ARBA" id="ARBA00022664"/>
    </source>
</evidence>
<comment type="similarity">
    <text evidence="2">Belongs to the ribonuclease III family.</text>
</comment>
<accession>A0A6J4H6H6</accession>
<dbReference type="EMBL" id="CADCTC010000012">
    <property type="protein sequence ID" value="CAA9215209.1"/>
    <property type="molecule type" value="Genomic_DNA"/>
</dbReference>
<dbReference type="Pfam" id="PF14622">
    <property type="entry name" value="Ribonucleas_3_3"/>
    <property type="match status" value="1"/>
</dbReference>
<dbReference type="PANTHER" id="PTHR11207">
    <property type="entry name" value="RIBONUCLEASE III"/>
    <property type="match status" value="1"/>
</dbReference>
<evidence type="ECO:0000256" key="8">
    <source>
        <dbReference type="ARBA" id="ARBA00022884"/>
    </source>
</evidence>
<dbReference type="NCBIfam" id="TIGR02191">
    <property type="entry name" value="RNaseIII"/>
    <property type="match status" value="1"/>
</dbReference>
<reference evidence="13" key="1">
    <citation type="submission" date="2020-02" db="EMBL/GenBank/DDBJ databases">
        <authorList>
            <person name="Meier V. D."/>
        </authorList>
    </citation>
    <scope>NUCLEOTIDE SEQUENCE</scope>
    <source>
        <strain evidence="13">AVDCRST_MAG77</strain>
    </source>
</reference>
<feature type="domain" description="DRBM" evidence="11">
    <location>
        <begin position="164"/>
        <end position="233"/>
    </location>
</feature>
<dbReference type="GO" id="GO:0003725">
    <property type="term" value="F:double-stranded RNA binding"/>
    <property type="evidence" value="ECO:0007669"/>
    <property type="project" value="TreeGrafter"/>
</dbReference>
<comment type="function">
    <text evidence="9">Digests double-stranded RNA. Involved in the processing of primary rRNA transcript to yield the immediate precursors to the large and small rRNAs (23S and 16S). Processes some mRNAs, and tRNAs when they are encoded in the rRNA operon. Processes pre-crRNA and tracrRNA of type II CRISPR loci if present in the organism.</text>
</comment>
<keyword evidence="6 9" id="KW-0255">Endonuclease</keyword>
<dbReference type="GO" id="GO:0004525">
    <property type="term" value="F:ribonuclease III activity"/>
    <property type="evidence" value="ECO:0007669"/>
    <property type="project" value="UniProtKB-UniRule"/>
</dbReference>
<dbReference type="PANTHER" id="PTHR11207:SF0">
    <property type="entry name" value="RIBONUCLEASE 3"/>
    <property type="match status" value="1"/>
</dbReference>
<evidence type="ECO:0000256" key="7">
    <source>
        <dbReference type="ARBA" id="ARBA00022801"/>
    </source>
</evidence>
<comment type="catalytic activity">
    <reaction evidence="1 9">
        <text>Endonucleolytic cleavage to 5'-phosphomonoester.</text>
        <dbReference type="EC" id="3.1.26.3"/>
    </reaction>
</comment>
<comment type="subcellular location">
    <subcellularLocation>
        <location evidence="9">Cytoplasm</location>
    </subcellularLocation>
</comment>
<keyword evidence="9" id="KW-0699">rRNA-binding</keyword>
<keyword evidence="9" id="KW-0460">Magnesium</keyword>
<dbReference type="GO" id="GO:0019843">
    <property type="term" value="F:rRNA binding"/>
    <property type="evidence" value="ECO:0007669"/>
    <property type="project" value="UniProtKB-KW"/>
</dbReference>
<proteinExistence type="inferred from homology"/>
<feature type="domain" description="RNase III" evidence="12">
    <location>
        <begin position="8"/>
        <end position="137"/>
    </location>
</feature>
<feature type="compositionally biased region" description="Basic and acidic residues" evidence="10">
    <location>
        <begin position="233"/>
        <end position="262"/>
    </location>
</feature>
<dbReference type="AlphaFoldDB" id="A0A6J4H6H6"/>
<dbReference type="Pfam" id="PF00035">
    <property type="entry name" value="dsrm"/>
    <property type="match status" value="1"/>
</dbReference>
<evidence type="ECO:0000256" key="6">
    <source>
        <dbReference type="ARBA" id="ARBA00022759"/>
    </source>
</evidence>
<dbReference type="CDD" id="cd10845">
    <property type="entry name" value="DSRM_RNAse_III_family"/>
    <property type="match status" value="1"/>
</dbReference>
<evidence type="ECO:0000259" key="12">
    <source>
        <dbReference type="PROSITE" id="PS50142"/>
    </source>
</evidence>
<dbReference type="SMART" id="SM00358">
    <property type="entry name" value="DSRM"/>
    <property type="match status" value="1"/>
</dbReference>
<keyword evidence="4 9" id="KW-0507">mRNA processing</keyword>
<gene>
    <name evidence="9" type="primary">rnc</name>
    <name evidence="13" type="ORF">AVDCRST_MAG77-173</name>
</gene>
<keyword evidence="3 9" id="KW-0698">rRNA processing</keyword>
<dbReference type="GO" id="GO:0006364">
    <property type="term" value="P:rRNA processing"/>
    <property type="evidence" value="ECO:0007669"/>
    <property type="project" value="UniProtKB-UniRule"/>
</dbReference>
<organism evidence="13">
    <name type="scientific">uncultured Chloroflexota bacterium</name>
    <dbReference type="NCBI Taxonomy" id="166587"/>
    <lineage>
        <taxon>Bacteria</taxon>
        <taxon>Bacillati</taxon>
        <taxon>Chloroflexota</taxon>
        <taxon>environmental samples</taxon>
    </lineage>
</organism>
<evidence type="ECO:0000256" key="9">
    <source>
        <dbReference type="HAMAP-Rule" id="MF_00104"/>
    </source>
</evidence>
<comment type="subunit">
    <text evidence="9">Homodimer.</text>
</comment>
<dbReference type="GO" id="GO:0010468">
    <property type="term" value="P:regulation of gene expression"/>
    <property type="evidence" value="ECO:0007669"/>
    <property type="project" value="TreeGrafter"/>
</dbReference>
<dbReference type="EC" id="3.1.26.3" evidence="9"/>